<organism evidence="1 2">
    <name type="scientific">Nematocida ausubeli (strain ATCC PRA-371 / ERTm2)</name>
    <name type="common">Nematode killer fungus</name>
    <dbReference type="NCBI Taxonomy" id="1913371"/>
    <lineage>
        <taxon>Eukaryota</taxon>
        <taxon>Fungi</taxon>
        <taxon>Fungi incertae sedis</taxon>
        <taxon>Microsporidia</taxon>
        <taxon>Nematocida</taxon>
    </lineage>
</organism>
<dbReference type="HOGENOM" id="CLU_1131337_0_0_1"/>
<reference evidence="1 2" key="1">
    <citation type="journal article" date="2014" name="Genome Announc.">
        <title>Genome Sequence of the Microsporidian Species Nematocida sp1 Strain ERTm6 (ATCC PRA-372).</title>
        <authorList>
            <person name="Bakowski M.A."/>
            <person name="Priest M."/>
            <person name="Young S."/>
            <person name="Cuomo C.A."/>
            <person name="Troemel E.R."/>
        </authorList>
    </citation>
    <scope>NUCLEOTIDE SEQUENCE [LARGE SCALE GENOMIC DNA]</scope>
    <source>
        <strain evidence="1 2">ERTm6</strain>
    </source>
</reference>
<dbReference type="GeneID" id="77676060"/>
<sequence length="246" mass="26963">PFHSLFCFSLFSPSYPPIECYSGFCALSVRACHSLSRTRTARVLSPVPVCFYLSYLCLYISLLSSGCTRSHSVHTLCCPCSLFLRSPGPPCCFCFFRPLFSPLFPVHTPSIKEHQSHGLSLFVFLLLCPLPLAHTLICSSTCALSPLSLLSPVCAVIKCPAILFSSVFLHFPPIICLDFPAFCRQTGVAGECCAWACVSAGQGGSVFARLQTVLYLSLCSLCVPNTGQCANSIVEVFYFYFTLYTY</sequence>
<protein>
    <submittedName>
        <fullName evidence="1">Uncharacterized protein</fullName>
    </submittedName>
</protein>
<accession>A0A086J463</accession>
<dbReference type="RefSeq" id="XP_052905486.1">
    <property type="nucleotide sequence ID" value="XM_053048726.1"/>
</dbReference>
<dbReference type="Proteomes" id="UP000054524">
    <property type="component" value="Unassembled WGS sequence"/>
</dbReference>
<gene>
    <name evidence="1" type="ORF">NESG_01087</name>
</gene>
<proteinExistence type="predicted"/>
<evidence type="ECO:0000313" key="2">
    <source>
        <dbReference type="Proteomes" id="UP000054524"/>
    </source>
</evidence>
<comment type="caution">
    <text evidence="1">The sequence shown here is derived from an EMBL/GenBank/DDBJ whole genome shotgun (WGS) entry which is preliminary data.</text>
</comment>
<evidence type="ECO:0000313" key="1">
    <source>
        <dbReference type="EMBL" id="KFG26931.1"/>
    </source>
</evidence>
<dbReference type="EMBL" id="AKIJ01000002">
    <property type="protein sequence ID" value="KFG26931.1"/>
    <property type="molecule type" value="Genomic_DNA"/>
</dbReference>
<name>A0A086J463_NEMA1</name>
<feature type="non-terminal residue" evidence="1">
    <location>
        <position position="1"/>
    </location>
</feature>
<keyword evidence="2" id="KW-1185">Reference proteome</keyword>
<dbReference type="AlphaFoldDB" id="A0A086J463"/>